<organism evidence="13 14">
    <name type="scientific">Sipha flava</name>
    <name type="common">yellow sugarcane aphid</name>
    <dbReference type="NCBI Taxonomy" id="143950"/>
    <lineage>
        <taxon>Eukaryota</taxon>
        <taxon>Metazoa</taxon>
        <taxon>Ecdysozoa</taxon>
        <taxon>Arthropoda</taxon>
        <taxon>Hexapoda</taxon>
        <taxon>Insecta</taxon>
        <taxon>Pterygota</taxon>
        <taxon>Neoptera</taxon>
        <taxon>Paraneoptera</taxon>
        <taxon>Hemiptera</taxon>
        <taxon>Sternorrhyncha</taxon>
        <taxon>Aphidomorpha</taxon>
        <taxon>Aphidoidea</taxon>
        <taxon>Aphididae</taxon>
        <taxon>Sipha</taxon>
    </lineage>
</organism>
<dbReference type="Gene3D" id="3.40.50.720">
    <property type="entry name" value="NAD(P)-binding Rossmann-like Domain"/>
    <property type="match status" value="1"/>
</dbReference>
<dbReference type="InterPro" id="IPR013120">
    <property type="entry name" value="FAR_NAD-bd"/>
</dbReference>
<feature type="transmembrane region" description="Helical" evidence="10">
    <location>
        <begin position="387"/>
        <end position="406"/>
    </location>
</feature>
<feature type="transmembrane region" description="Helical" evidence="10">
    <location>
        <begin position="503"/>
        <end position="524"/>
    </location>
</feature>
<dbReference type="GO" id="GO:0016020">
    <property type="term" value="C:membrane"/>
    <property type="evidence" value="ECO:0007669"/>
    <property type="project" value="UniProtKB-SubCell"/>
</dbReference>
<reference evidence="14" key="1">
    <citation type="submission" date="2025-08" db="UniProtKB">
        <authorList>
            <consortium name="RefSeq"/>
        </authorList>
    </citation>
    <scope>IDENTIFICATION</scope>
    <source>
        <tissue evidence="14">Whole body</tissue>
    </source>
</reference>
<comment type="subcellular location">
    <subcellularLocation>
        <location evidence="1">Membrane</location>
        <topology evidence="1">Multi-pass membrane protein</topology>
    </subcellularLocation>
</comment>
<feature type="domain" description="Fatty acyl-CoA reductase C-terminal" evidence="11">
    <location>
        <begin position="394"/>
        <end position="485"/>
    </location>
</feature>
<accession>A0A8B8FF95</accession>
<dbReference type="PANTHER" id="PTHR11011:SF60">
    <property type="entry name" value="FATTY ACYL-COA REDUCTASE-RELATED"/>
    <property type="match status" value="1"/>
</dbReference>
<evidence type="ECO:0000313" key="14">
    <source>
        <dbReference type="RefSeq" id="XP_025409428.1"/>
    </source>
</evidence>
<keyword evidence="7 10" id="KW-0443">Lipid metabolism</keyword>
<dbReference type="AlphaFoldDB" id="A0A8B8FF95"/>
<dbReference type="GO" id="GO:0102965">
    <property type="term" value="F:alcohol-forming long-chain fatty acyl-CoA reductase activity"/>
    <property type="evidence" value="ECO:0007669"/>
    <property type="project" value="UniProtKB-EC"/>
</dbReference>
<dbReference type="Pfam" id="PF07993">
    <property type="entry name" value="NAD_binding_4"/>
    <property type="match status" value="1"/>
</dbReference>
<dbReference type="PANTHER" id="PTHR11011">
    <property type="entry name" value="MALE STERILITY PROTEIN 2-RELATED"/>
    <property type="match status" value="1"/>
</dbReference>
<dbReference type="CDD" id="cd09071">
    <property type="entry name" value="FAR_C"/>
    <property type="match status" value="1"/>
</dbReference>
<evidence type="ECO:0000256" key="6">
    <source>
        <dbReference type="ARBA" id="ARBA00022989"/>
    </source>
</evidence>
<sequence length="528" mass="60447">MTTTPLMDNYNSNCQNITQQSEIQSFYNDTTIFLTGATGFVGNLILEKLIRTCSGVKKIYILIREKKEKTTEERFKQLFEDPIFSLMKKEQPNYLTKISVIIGDCSMPSLGIDEQNKEILKNEVNIVIHSAATVRFDEHLRTAVNININALQDILKLSKGIKNLKSFVHISTAYSYCAGRDVVDEMFYPSPISGEKLSNLVNSLDDDYINRITPALLGEWPNTYAMTKAIAEGEIIIHGKGLPVGIIRPSMIIATSDEPLSGWINNVYGPTGVVAATWMGLMRIMIADQTKIADVVPADYVSNAVLACAWDIHNQWKEHNNANDEVKDDGLENDSFVPPIYNYVSSSSNPLTWGEFMVYNKKYGYQKPSVKAIWPLLLRLTKYHFEYIILCFLLHTVPAFVIDSIAKLTGRKPQLVDGYKKMHKFSRVLSYFSLKSWLFRDNNTRSLVQKLSKLDRTLFNFDISKLNWDSYFERHMTGIRLYIFQDPVETLPEGHKHCKRLYMAYYTLMSIFAALFVLILYRIVLLFL</sequence>
<dbReference type="Proteomes" id="UP000694846">
    <property type="component" value="Unplaced"/>
</dbReference>
<evidence type="ECO:0000259" key="12">
    <source>
        <dbReference type="Pfam" id="PF07993"/>
    </source>
</evidence>
<keyword evidence="10" id="KW-0560">Oxidoreductase</keyword>
<evidence type="ECO:0000256" key="2">
    <source>
        <dbReference type="ARBA" id="ARBA00005928"/>
    </source>
</evidence>
<feature type="domain" description="Thioester reductase (TE)" evidence="12">
    <location>
        <begin position="34"/>
        <end position="305"/>
    </location>
</feature>
<evidence type="ECO:0000256" key="4">
    <source>
        <dbReference type="ARBA" id="ARBA00022692"/>
    </source>
</evidence>
<dbReference type="InterPro" id="IPR026055">
    <property type="entry name" value="FAR"/>
</dbReference>
<dbReference type="OrthoDB" id="429813at2759"/>
<dbReference type="RefSeq" id="XP_025409428.1">
    <property type="nucleotide sequence ID" value="XM_025553643.1"/>
</dbReference>
<protein>
    <recommendedName>
        <fullName evidence="10">Fatty acyl-CoA reductase</fullName>
        <ecNumber evidence="10">1.2.1.84</ecNumber>
    </recommendedName>
</protein>
<evidence type="ECO:0000256" key="5">
    <source>
        <dbReference type="ARBA" id="ARBA00022857"/>
    </source>
</evidence>
<keyword evidence="6 10" id="KW-1133">Transmembrane helix</keyword>
<comment type="function">
    <text evidence="10">Catalyzes the reduction of fatty acyl-CoA to fatty alcohols.</text>
</comment>
<keyword evidence="5 10" id="KW-0521">NADP</keyword>
<evidence type="ECO:0000256" key="7">
    <source>
        <dbReference type="ARBA" id="ARBA00023098"/>
    </source>
</evidence>
<keyword evidence="3 10" id="KW-0444">Lipid biosynthesis</keyword>
<dbReference type="CDD" id="cd05236">
    <property type="entry name" value="FAR-N_SDR_e"/>
    <property type="match status" value="1"/>
</dbReference>
<evidence type="ECO:0000256" key="9">
    <source>
        <dbReference type="ARBA" id="ARBA00052530"/>
    </source>
</evidence>
<gene>
    <name evidence="14" type="primary">LOC112682881</name>
</gene>
<dbReference type="FunFam" id="3.40.50.720:FF:000143">
    <property type="entry name" value="Fatty acyl-CoA reductase"/>
    <property type="match status" value="1"/>
</dbReference>
<evidence type="ECO:0000259" key="11">
    <source>
        <dbReference type="Pfam" id="PF03015"/>
    </source>
</evidence>
<dbReference type="SUPFAM" id="SSF51735">
    <property type="entry name" value="NAD(P)-binding Rossmann-fold domains"/>
    <property type="match status" value="1"/>
</dbReference>
<comment type="similarity">
    <text evidence="2 10">Belongs to the fatty acyl-CoA reductase family.</text>
</comment>
<keyword evidence="8 10" id="KW-0472">Membrane</keyword>
<dbReference type="InterPro" id="IPR036291">
    <property type="entry name" value="NAD(P)-bd_dom_sf"/>
</dbReference>
<dbReference type="EC" id="1.2.1.84" evidence="10"/>
<evidence type="ECO:0000256" key="8">
    <source>
        <dbReference type="ARBA" id="ARBA00023136"/>
    </source>
</evidence>
<evidence type="ECO:0000256" key="3">
    <source>
        <dbReference type="ARBA" id="ARBA00022516"/>
    </source>
</evidence>
<keyword evidence="4 10" id="KW-0812">Transmembrane</keyword>
<dbReference type="GO" id="GO:0005777">
    <property type="term" value="C:peroxisome"/>
    <property type="evidence" value="ECO:0007669"/>
    <property type="project" value="TreeGrafter"/>
</dbReference>
<keyword evidence="13" id="KW-1185">Reference proteome</keyword>
<dbReference type="Pfam" id="PF03015">
    <property type="entry name" value="Sterile"/>
    <property type="match status" value="1"/>
</dbReference>
<dbReference type="InterPro" id="IPR033640">
    <property type="entry name" value="FAR_C"/>
</dbReference>
<evidence type="ECO:0000313" key="13">
    <source>
        <dbReference type="Proteomes" id="UP000694846"/>
    </source>
</evidence>
<evidence type="ECO:0000256" key="10">
    <source>
        <dbReference type="RuleBase" id="RU363097"/>
    </source>
</evidence>
<comment type="catalytic activity">
    <reaction evidence="9 10">
        <text>a long-chain fatty acyl-CoA + 2 NADPH + 2 H(+) = a long-chain primary fatty alcohol + 2 NADP(+) + CoA</text>
        <dbReference type="Rhea" id="RHEA:52716"/>
        <dbReference type="ChEBI" id="CHEBI:15378"/>
        <dbReference type="ChEBI" id="CHEBI:57287"/>
        <dbReference type="ChEBI" id="CHEBI:57783"/>
        <dbReference type="ChEBI" id="CHEBI:58349"/>
        <dbReference type="ChEBI" id="CHEBI:77396"/>
        <dbReference type="ChEBI" id="CHEBI:83139"/>
        <dbReference type="EC" id="1.2.1.84"/>
    </reaction>
</comment>
<dbReference type="GeneID" id="112682881"/>
<name>A0A8B8FF95_9HEMI</name>
<evidence type="ECO:0000256" key="1">
    <source>
        <dbReference type="ARBA" id="ARBA00004141"/>
    </source>
</evidence>
<dbReference type="GO" id="GO:0035336">
    <property type="term" value="P:long-chain fatty-acyl-CoA metabolic process"/>
    <property type="evidence" value="ECO:0007669"/>
    <property type="project" value="TreeGrafter"/>
</dbReference>
<dbReference type="GO" id="GO:0080019">
    <property type="term" value="F:alcohol-forming very long-chain fatty acyl-CoA reductase activity"/>
    <property type="evidence" value="ECO:0007669"/>
    <property type="project" value="InterPro"/>
</dbReference>
<proteinExistence type="inferred from homology"/>